<evidence type="ECO:0000313" key="8">
    <source>
        <dbReference type="Proteomes" id="UP001212411"/>
    </source>
</evidence>
<evidence type="ECO:0000259" key="6">
    <source>
        <dbReference type="Pfam" id="PF03109"/>
    </source>
</evidence>
<dbReference type="SUPFAM" id="SSF56112">
    <property type="entry name" value="Protein kinase-like (PK-like)"/>
    <property type="match status" value="1"/>
</dbReference>
<evidence type="ECO:0000256" key="3">
    <source>
        <dbReference type="ARBA" id="ARBA00022741"/>
    </source>
</evidence>
<dbReference type="RefSeq" id="XP_056035635.1">
    <property type="nucleotide sequence ID" value="XM_056179904.1"/>
</dbReference>
<feature type="domain" description="ABC1 atypical kinase-like" evidence="6">
    <location>
        <begin position="272"/>
        <end position="512"/>
    </location>
</feature>
<keyword evidence="7" id="KW-0830">Ubiquinone</keyword>
<organism evidence="7 8">
    <name type="scientific">Schizosaccharomyces osmophilus</name>
    <dbReference type="NCBI Taxonomy" id="2545709"/>
    <lineage>
        <taxon>Eukaryota</taxon>
        <taxon>Fungi</taxon>
        <taxon>Dikarya</taxon>
        <taxon>Ascomycota</taxon>
        <taxon>Taphrinomycotina</taxon>
        <taxon>Schizosaccharomycetes</taxon>
        <taxon>Schizosaccharomycetales</taxon>
        <taxon>Schizosaccharomycetaceae</taxon>
        <taxon>Schizosaccharomyces</taxon>
    </lineage>
</organism>
<dbReference type="GeneID" id="80874593"/>
<dbReference type="GO" id="GO:0006744">
    <property type="term" value="P:ubiquinone biosynthetic process"/>
    <property type="evidence" value="ECO:0007669"/>
    <property type="project" value="TreeGrafter"/>
</dbReference>
<keyword evidence="4" id="KW-0067">ATP-binding</keyword>
<sequence>MGNSGLWEFITLSSAIKNVASIYWKSGRSIYHQKPFINASTLKKQGPVLSKSYVGNIEDDKVKVACHEKETKKATESLQSLAKDSEVLTPGEVMNGKHTPILDEKKELNYDPKLTNFVSDRKPQTKTNDPLSSEVNPTIKPNQSNTFYERKQNEEIVKEKAHHLKELETEAFQKPPSIPLKASKVPSSQWSRLWHYGGLATSLSVGAVGEKLKRVWGSSKEEGGVLLNERNIEILVNKLSQMRGAALKLGQMLSFQDSKMFPGHIAHILERVRDSAHAMPDKQLEKVMAQNLGKDWKSLFSEFEKSPMAAASIGQVHRGRLASNGTLVAVKVQYPGVKNSIDSDLNNLSILLRASRLLPKGLFLENSIAAARKELALECDYMREADFVERFGMLLKQDQRLRVPKVFREASGPTVLALEYLHGIALGKIVYTQELRNKIGTILTELCFKEIADFHCMQTDPNWSNFLYNTHTHQLELLDFGASIEYSQEFISKYCRLLLAGARRDKDACQQLSEELGYLSKHESKAMINAHVESIFTLAEPFAFDAPDIYDFGHQTITERVKEQIPLMLQLRLQPPPEETYSLHRRLSGHFLLCSKLGAKIQCKQVFQKILSPFNN</sequence>
<dbReference type="EMBL" id="CP115611">
    <property type="protein sequence ID" value="WBW71392.1"/>
    <property type="molecule type" value="Genomic_DNA"/>
</dbReference>
<protein>
    <submittedName>
        <fullName evidence="7">ABC1 kinase family ubiquinone biosynthesis ATPase Coq8</fullName>
    </submittedName>
</protein>
<dbReference type="Proteomes" id="UP001212411">
    <property type="component" value="Chromosome 1"/>
</dbReference>
<dbReference type="AlphaFoldDB" id="A0AAE9W7N0"/>
<feature type="region of interest" description="Disordered" evidence="5">
    <location>
        <begin position="116"/>
        <end position="143"/>
    </location>
</feature>
<comment type="similarity">
    <text evidence="1">Belongs to the protein kinase superfamily. ADCK protein kinase family.</text>
</comment>
<evidence type="ECO:0000256" key="4">
    <source>
        <dbReference type="ARBA" id="ARBA00022840"/>
    </source>
</evidence>
<keyword evidence="8" id="KW-1185">Reference proteome</keyword>
<dbReference type="PANTHER" id="PTHR43851">
    <property type="match status" value="1"/>
</dbReference>
<reference evidence="7 8" key="1">
    <citation type="journal article" date="2023" name="G3 (Bethesda)">
        <title>A high-quality reference genome for the fission yeast Schizosaccharomyces osmophilus.</title>
        <authorList>
            <person name="Jia G.S."/>
            <person name="Zhang W.C."/>
            <person name="Liang Y."/>
            <person name="Liu X.H."/>
            <person name="Rhind N."/>
            <person name="Pidoux A."/>
            <person name="Brysch-Herzberg M."/>
            <person name="Du L.L."/>
        </authorList>
    </citation>
    <scope>NUCLEOTIDE SEQUENCE [LARGE SCALE GENOMIC DNA]</scope>
    <source>
        <strain evidence="7 8">CBS 15793</strain>
    </source>
</reference>
<dbReference type="InterPro" id="IPR034646">
    <property type="entry name" value="ADCK3_dom"/>
</dbReference>
<name>A0AAE9W7N0_9SCHI</name>
<accession>A0AAE9W7N0</accession>
<evidence type="ECO:0000313" key="7">
    <source>
        <dbReference type="EMBL" id="WBW71392.1"/>
    </source>
</evidence>
<evidence type="ECO:0000256" key="2">
    <source>
        <dbReference type="ARBA" id="ARBA00022679"/>
    </source>
</evidence>
<dbReference type="InterPro" id="IPR051409">
    <property type="entry name" value="Atypical_kinase_ADCK"/>
</dbReference>
<gene>
    <name evidence="7" type="primary">coq8</name>
    <name evidence="7" type="ORF">SOMG_01111</name>
</gene>
<evidence type="ECO:0000256" key="5">
    <source>
        <dbReference type="SAM" id="MobiDB-lite"/>
    </source>
</evidence>
<dbReference type="GO" id="GO:0016301">
    <property type="term" value="F:kinase activity"/>
    <property type="evidence" value="ECO:0007669"/>
    <property type="project" value="UniProtKB-KW"/>
</dbReference>
<proteinExistence type="inferred from homology"/>
<dbReference type="InterPro" id="IPR011009">
    <property type="entry name" value="Kinase-like_dom_sf"/>
</dbReference>
<dbReference type="PANTHER" id="PTHR43851:SF3">
    <property type="entry name" value="COENZYME Q8"/>
    <property type="match status" value="1"/>
</dbReference>
<dbReference type="KEGG" id="som:SOMG_01111"/>
<feature type="compositionally biased region" description="Polar residues" evidence="5">
    <location>
        <begin position="125"/>
        <end position="143"/>
    </location>
</feature>
<dbReference type="CDD" id="cd13970">
    <property type="entry name" value="ABC1_ADCK3"/>
    <property type="match status" value="1"/>
</dbReference>
<keyword evidence="2" id="KW-0808">Transferase</keyword>
<dbReference type="GO" id="GO:0005524">
    <property type="term" value="F:ATP binding"/>
    <property type="evidence" value="ECO:0007669"/>
    <property type="project" value="UniProtKB-KW"/>
</dbReference>
<keyword evidence="7" id="KW-0418">Kinase</keyword>
<keyword evidence="3" id="KW-0547">Nucleotide-binding</keyword>
<dbReference type="Pfam" id="PF03109">
    <property type="entry name" value="ABC1"/>
    <property type="match status" value="1"/>
</dbReference>
<dbReference type="InterPro" id="IPR004147">
    <property type="entry name" value="ABC1_dom"/>
</dbReference>
<evidence type="ECO:0000256" key="1">
    <source>
        <dbReference type="ARBA" id="ARBA00009670"/>
    </source>
</evidence>